<dbReference type="OrthoDB" id="145213at2"/>
<dbReference type="Proteomes" id="UP000077786">
    <property type="component" value="Unassembled WGS sequence"/>
</dbReference>
<gene>
    <name evidence="4" type="ORF">A0123_02807</name>
</gene>
<dbReference type="InterPro" id="IPR048433">
    <property type="entry name" value="YNCE-like_beta-prop"/>
</dbReference>
<evidence type="ECO:0000313" key="5">
    <source>
        <dbReference type="Proteomes" id="UP000077786"/>
    </source>
</evidence>
<accession>A0A1B6VHI4</accession>
<keyword evidence="1 2" id="KW-0732">Signal</keyword>
<dbReference type="PANTHER" id="PTHR47197">
    <property type="entry name" value="PROTEIN NIRF"/>
    <property type="match status" value="1"/>
</dbReference>
<dbReference type="PATRIC" id="fig|38307.3.peg.2930"/>
<proteinExistence type="predicted"/>
<dbReference type="AlphaFoldDB" id="A0A1B6VHI4"/>
<protein>
    <submittedName>
        <fullName evidence="4">YVTN beta-propeller repeat-containing protein</fullName>
    </submittedName>
</protein>
<reference evidence="4 5" key="1">
    <citation type="submission" date="2016-03" db="EMBL/GenBank/DDBJ databases">
        <title>Draft genome sequence of Gluconobacter cerinus strain CECT 9110.</title>
        <authorList>
            <person name="Sainz F."/>
            <person name="Mas A."/>
            <person name="Torija M.J."/>
        </authorList>
    </citation>
    <scope>NUCLEOTIDE SEQUENCE [LARGE SCALE GENOMIC DNA]</scope>
    <source>
        <strain evidence="4 5">CECT 9110</strain>
    </source>
</reference>
<dbReference type="Pfam" id="PF21783">
    <property type="entry name" value="YNCE"/>
    <property type="match status" value="1"/>
</dbReference>
<dbReference type="RefSeq" id="WP_064275266.1">
    <property type="nucleotide sequence ID" value="NZ_LUTU01000014.1"/>
</dbReference>
<dbReference type="InterPro" id="IPR051200">
    <property type="entry name" value="Host-pathogen_enzymatic-act"/>
</dbReference>
<feature type="chain" id="PRO_5008590009" evidence="2">
    <location>
        <begin position="22"/>
        <end position="428"/>
    </location>
</feature>
<feature type="signal peptide" evidence="2">
    <location>
        <begin position="1"/>
        <end position="21"/>
    </location>
</feature>
<dbReference type="Gene3D" id="2.130.10.10">
    <property type="entry name" value="YVTN repeat-like/Quinoprotein amine dehydrogenase"/>
    <property type="match status" value="3"/>
</dbReference>
<evidence type="ECO:0000259" key="3">
    <source>
        <dbReference type="Pfam" id="PF21783"/>
    </source>
</evidence>
<sequence>MNFKTPLLAALTLLGASAAQAQTTAPTDASAPIPVPPAPAAPAAPPAMVPVSAPAPAVASVPVAAPVASDAVQTIPGMPAVIDPHNIYSETTPSHISPAIAHDPARVYVPNLRGNSVSVIDPVSFQVVDTYPVGRSPQHVVPSWDLRTLWVTNNSEGRPDGSLTPIDPATAKPGANIAVDDPYNMYFTPDGKYAITVAEAHKRLDFRDPHTMELKGSVETPECKGVNHADFSIDGKYAIFTCEFGGYVAKVDTVNLKMIGMLKLSKGGMPQDILTAPDGHKFYVADMMADGVFVVDGDSFTETGFIPTGIGTHGLYPSRDGKVMYVANRGSHRIHGKRGGPGGVSIIDFATDKVIKTWMIPDGGSPDMGNVSADGKLLWLSGRFDDVVYAIDTDTGAVRKIPVGAEPHGLTVWPQPGRYSVGHTGILR</sequence>
<dbReference type="NCBIfam" id="TIGR02276">
    <property type="entry name" value="beta_rpt_yvtn"/>
    <property type="match status" value="1"/>
</dbReference>
<dbReference type="InterPro" id="IPR011045">
    <property type="entry name" value="N2O_reductase_N"/>
</dbReference>
<dbReference type="InterPro" id="IPR015943">
    <property type="entry name" value="WD40/YVTN_repeat-like_dom_sf"/>
</dbReference>
<dbReference type="EMBL" id="LUTU01000014">
    <property type="protein sequence ID" value="OAJ66674.1"/>
    <property type="molecule type" value="Genomic_DNA"/>
</dbReference>
<dbReference type="PANTHER" id="PTHR47197:SF3">
    <property type="entry name" value="DIHYDRO-HEME D1 DEHYDROGENASE"/>
    <property type="match status" value="1"/>
</dbReference>
<comment type="caution">
    <text evidence="4">The sequence shown here is derived from an EMBL/GenBank/DDBJ whole genome shotgun (WGS) entry which is preliminary data.</text>
</comment>
<feature type="domain" description="YNCE-like beta-propeller" evidence="3">
    <location>
        <begin position="105"/>
        <end position="410"/>
    </location>
</feature>
<evidence type="ECO:0000313" key="4">
    <source>
        <dbReference type="EMBL" id="OAJ66674.1"/>
    </source>
</evidence>
<dbReference type="SUPFAM" id="SSF50974">
    <property type="entry name" value="Nitrous oxide reductase, N-terminal domain"/>
    <property type="match status" value="1"/>
</dbReference>
<organism evidence="4 5">
    <name type="scientific">Gluconobacter cerinus</name>
    <dbReference type="NCBI Taxonomy" id="38307"/>
    <lineage>
        <taxon>Bacteria</taxon>
        <taxon>Pseudomonadati</taxon>
        <taxon>Pseudomonadota</taxon>
        <taxon>Alphaproteobacteria</taxon>
        <taxon>Acetobacterales</taxon>
        <taxon>Acetobacteraceae</taxon>
        <taxon>Gluconobacter</taxon>
    </lineage>
</organism>
<name>A0A1B6VHI4_9PROT</name>
<dbReference type="InterPro" id="IPR011964">
    <property type="entry name" value="YVTN_b-propeller_repeat"/>
</dbReference>
<evidence type="ECO:0000256" key="1">
    <source>
        <dbReference type="ARBA" id="ARBA00022729"/>
    </source>
</evidence>
<evidence type="ECO:0000256" key="2">
    <source>
        <dbReference type="SAM" id="SignalP"/>
    </source>
</evidence>